<organism evidence="1 2">
    <name type="scientific">Fusarium vanettenii (strain ATCC MYA-4622 / CBS 123669 / FGSC 9596 / NRRL 45880 / 77-13-4)</name>
    <name type="common">Fusarium solani subsp. pisi</name>
    <dbReference type="NCBI Taxonomy" id="660122"/>
    <lineage>
        <taxon>Eukaryota</taxon>
        <taxon>Fungi</taxon>
        <taxon>Dikarya</taxon>
        <taxon>Ascomycota</taxon>
        <taxon>Pezizomycotina</taxon>
        <taxon>Sordariomycetes</taxon>
        <taxon>Hypocreomycetidae</taxon>
        <taxon>Hypocreales</taxon>
        <taxon>Nectriaceae</taxon>
        <taxon>Fusarium</taxon>
        <taxon>Fusarium solani species complex</taxon>
        <taxon>Fusarium vanettenii</taxon>
    </lineage>
</organism>
<name>C7ZI56_FUSV7</name>
<dbReference type="KEGG" id="nhe:NECHADRAFT_52669"/>
<dbReference type="RefSeq" id="XP_003042030.1">
    <property type="nucleotide sequence ID" value="XM_003041984.1"/>
</dbReference>
<reference evidence="1 2" key="1">
    <citation type="journal article" date="2009" name="PLoS Genet.">
        <title>The genome of Nectria haematococca: contribution of supernumerary chromosomes to gene expansion.</title>
        <authorList>
            <person name="Coleman J.J."/>
            <person name="Rounsley S.D."/>
            <person name="Rodriguez-Carres M."/>
            <person name="Kuo A."/>
            <person name="Wasmann C.C."/>
            <person name="Grimwood J."/>
            <person name="Schmutz J."/>
            <person name="Taga M."/>
            <person name="White G.J."/>
            <person name="Zhou S."/>
            <person name="Schwartz D.C."/>
            <person name="Freitag M."/>
            <person name="Ma L.J."/>
            <person name="Danchin E.G."/>
            <person name="Henrissat B."/>
            <person name="Coutinho P.M."/>
            <person name="Nelson D.R."/>
            <person name="Straney D."/>
            <person name="Napoli C.A."/>
            <person name="Barker B.M."/>
            <person name="Gribskov M."/>
            <person name="Rep M."/>
            <person name="Kroken S."/>
            <person name="Molnar I."/>
            <person name="Rensing C."/>
            <person name="Kennell J.C."/>
            <person name="Zamora J."/>
            <person name="Farman M.L."/>
            <person name="Selker E.U."/>
            <person name="Salamov A."/>
            <person name="Shapiro H."/>
            <person name="Pangilinan J."/>
            <person name="Lindquist E."/>
            <person name="Lamers C."/>
            <person name="Grigoriev I.V."/>
            <person name="Geiser D.M."/>
            <person name="Covert S.F."/>
            <person name="Temporini E."/>
            <person name="Vanetten H.D."/>
        </authorList>
    </citation>
    <scope>NUCLEOTIDE SEQUENCE [LARGE SCALE GENOMIC DNA]</scope>
    <source>
        <strain evidence="2">ATCC MYA-4622 / CBS 123669 / FGSC 9596 / NRRL 45880 / 77-13-4</strain>
    </source>
</reference>
<keyword evidence="2" id="KW-1185">Reference proteome</keyword>
<dbReference type="AlphaFoldDB" id="C7ZI56"/>
<dbReference type="HOGENOM" id="CLU_047034_1_0_1"/>
<gene>
    <name evidence="1" type="ORF">NECHADRAFT_52669</name>
</gene>
<accession>C7ZI56</accession>
<dbReference type="InParanoid" id="C7ZI56"/>
<dbReference type="VEuPathDB" id="FungiDB:NECHADRAFT_52669"/>
<sequence length="276" mass="31201">MTLQTSDDLLICTNCGTQYAETSNLPECRICEDPRQCITPAGQTWTTLKELKAKGHKNAFERQENDSKVVEIWTEPKFAIGQGSCFIQTPHGNVMWDCIAFLDQDTVNKINELGGLKFIVISHPHMYTTWADWSRTFKCPVYVSEPDSIWINRRDAPGAELRIITDKYTELLPGLTTAICGGHFDGSMVMHSAVPNTDLPSLFVTDTIFIVASGHNPDPGKRSDIISYQFLRSFPNIIPLAPDVVLQIWRSLKPFEFKATYGVWAKVMNNCRWTLH</sequence>
<dbReference type="PANTHER" id="PTHR36839">
    <property type="entry name" value="METALLO-BETA-LACTAMASE FAMILY PROTEIN (AFU_ORTHOLOGUE AFUA_5G12770)"/>
    <property type="match status" value="1"/>
</dbReference>
<evidence type="ECO:0008006" key="3">
    <source>
        <dbReference type="Google" id="ProtNLM"/>
    </source>
</evidence>
<dbReference type="GeneID" id="9674434"/>
<dbReference type="STRING" id="660122.C7ZI56"/>
<evidence type="ECO:0000313" key="2">
    <source>
        <dbReference type="Proteomes" id="UP000005206"/>
    </source>
</evidence>
<dbReference type="InterPro" id="IPR036866">
    <property type="entry name" value="RibonucZ/Hydroxyglut_hydro"/>
</dbReference>
<dbReference type="SUPFAM" id="SSF56281">
    <property type="entry name" value="Metallo-hydrolase/oxidoreductase"/>
    <property type="match status" value="1"/>
</dbReference>
<proteinExistence type="predicted"/>
<evidence type="ECO:0000313" key="1">
    <source>
        <dbReference type="EMBL" id="EEU36317.1"/>
    </source>
</evidence>
<dbReference type="eggNOG" id="ENOG502S0TT">
    <property type="taxonomic scope" value="Eukaryota"/>
</dbReference>
<dbReference type="Proteomes" id="UP000005206">
    <property type="component" value="Chromosome 11"/>
</dbReference>
<dbReference type="OMA" id="SVLWWKS"/>
<dbReference type="OrthoDB" id="17458at2759"/>
<dbReference type="EMBL" id="GG698929">
    <property type="protein sequence ID" value="EEU36317.1"/>
    <property type="molecule type" value="Genomic_DNA"/>
</dbReference>
<dbReference type="PANTHER" id="PTHR36839:SF1">
    <property type="entry name" value="METALLO-BETA-LACTAMASE FAMILY PROTEIN (AFU_ORTHOLOGUE AFUA_5G12770)"/>
    <property type="match status" value="1"/>
</dbReference>
<protein>
    <recommendedName>
        <fullName evidence="3">Metallo-beta-lactamase domain-containing protein</fullName>
    </recommendedName>
</protein>
<dbReference type="Gene3D" id="3.60.15.10">
    <property type="entry name" value="Ribonuclease Z/Hydroxyacylglutathione hydrolase-like"/>
    <property type="match status" value="1"/>
</dbReference>